<proteinExistence type="predicted"/>
<accession>A0A1V4SXY9</accession>
<sequence length="99" mass="11874">MNKNFKGALYAVITILIIILIVRFLIRLLPYFLVIGFIVWLIFKFKKKTNKTSEYREENYYNKDSYNNQTYSNVDSYEEDEDFDTSNAIDVDYEDVDNK</sequence>
<evidence type="ECO:0000256" key="1">
    <source>
        <dbReference type="SAM" id="MobiDB-lite"/>
    </source>
</evidence>
<evidence type="ECO:0000313" key="3">
    <source>
        <dbReference type="EMBL" id="OPX49583.1"/>
    </source>
</evidence>
<dbReference type="AlphaFoldDB" id="A0A1V4SXY9"/>
<comment type="caution">
    <text evidence="3">The sequence shown here is derived from an EMBL/GenBank/DDBJ whole genome shotgun (WGS) entry which is preliminary data.</text>
</comment>
<dbReference type="RefSeq" id="WP_080021902.1">
    <property type="nucleotide sequence ID" value="NZ_LTAY01000022.1"/>
</dbReference>
<feature type="transmembrane region" description="Helical" evidence="2">
    <location>
        <begin position="7"/>
        <end position="22"/>
    </location>
</feature>
<dbReference type="Proteomes" id="UP000191448">
    <property type="component" value="Unassembled WGS sequence"/>
</dbReference>
<evidence type="ECO:0000256" key="2">
    <source>
        <dbReference type="SAM" id="Phobius"/>
    </source>
</evidence>
<reference evidence="3 4" key="1">
    <citation type="submission" date="2016-02" db="EMBL/GenBank/DDBJ databases">
        <title>Genome sequence of Clostridium thermobutyricum DSM 4928.</title>
        <authorList>
            <person name="Poehlein A."/>
            <person name="Daniel R."/>
        </authorList>
    </citation>
    <scope>NUCLEOTIDE SEQUENCE [LARGE SCALE GENOMIC DNA]</scope>
    <source>
        <strain evidence="3 4">DSM 4928</strain>
    </source>
</reference>
<gene>
    <name evidence="3" type="ORF">CLTHE_05580</name>
</gene>
<organism evidence="3 4">
    <name type="scientific">Clostridium thermobutyricum DSM 4928</name>
    <dbReference type="NCBI Taxonomy" id="1121339"/>
    <lineage>
        <taxon>Bacteria</taxon>
        <taxon>Bacillati</taxon>
        <taxon>Bacillota</taxon>
        <taxon>Clostridia</taxon>
        <taxon>Eubacteriales</taxon>
        <taxon>Clostridiaceae</taxon>
        <taxon>Clostridium</taxon>
    </lineage>
</organism>
<name>A0A1V4SXY9_9CLOT</name>
<feature type="transmembrane region" description="Helical" evidence="2">
    <location>
        <begin position="28"/>
        <end position="45"/>
    </location>
</feature>
<feature type="region of interest" description="Disordered" evidence="1">
    <location>
        <begin position="77"/>
        <end position="99"/>
    </location>
</feature>
<keyword evidence="2" id="KW-0472">Membrane</keyword>
<evidence type="ECO:0000313" key="4">
    <source>
        <dbReference type="Proteomes" id="UP000191448"/>
    </source>
</evidence>
<keyword evidence="2" id="KW-1133">Transmembrane helix</keyword>
<keyword evidence="2" id="KW-0812">Transmembrane</keyword>
<dbReference type="EMBL" id="LTAY01000022">
    <property type="protein sequence ID" value="OPX49583.1"/>
    <property type="molecule type" value="Genomic_DNA"/>
</dbReference>
<protein>
    <submittedName>
        <fullName evidence="3">Uncharacterized protein</fullName>
    </submittedName>
</protein>